<sequence length="148" mass="15487">MALKAVSSVLKAVGSKGGKKLATAGGLAFGADTAMNLYGGDDLGTSVLKAGVTGALAASNPLLFGGITVASMAQDGYWGLQQFNHQKKQWWNAQYATNNRVGGNYVDTQRAQTMRQAAVQAIQGSKMNARSALGGEAKILNPYASRRY</sequence>
<gene>
    <name evidence="1" type="ORF">ATN07_32505</name>
</gene>
<evidence type="ECO:0000313" key="1">
    <source>
        <dbReference type="EMBL" id="AND28452.1"/>
    </source>
</evidence>
<proteinExistence type="predicted"/>
<dbReference type="PATRIC" id="fig|1430.6.peg.2202"/>
<organism evidence="1">
    <name type="scientific">Bacillus thuringiensis subsp. israelensis</name>
    <dbReference type="NCBI Taxonomy" id="1430"/>
    <lineage>
        <taxon>Bacteria</taxon>
        <taxon>Bacillati</taxon>
        <taxon>Bacillota</taxon>
        <taxon>Bacilli</taxon>
        <taxon>Bacillales</taxon>
        <taxon>Bacillaceae</taxon>
        <taxon>Bacillus</taxon>
        <taxon>Bacillus cereus group</taxon>
    </lineage>
</organism>
<dbReference type="RefSeq" id="WP_001185329.1">
    <property type="nucleotide sequence ID" value="NZ_CP013278.1"/>
</dbReference>
<name>A0A160LJU1_BACTI</name>
<geneLocation type="plasmid" evidence="1">
    <name>pAM65-52-3-235K</name>
</geneLocation>
<dbReference type="AlphaFoldDB" id="A0A160LJU1"/>
<reference evidence="1" key="1">
    <citation type="journal article" date="2017" name="Res. Microbiol.">
        <title>Comparative genomics of extrachromosomal elements in Bacillus thuringiensis subsp. israelensis.</title>
        <authorList>
            <person name="Bolotin A."/>
            <person name="Gillis A."/>
            <person name="Sanchis V."/>
            <person name="Nielsen-LeRoux C."/>
            <person name="Mahillon J."/>
            <person name="Lereclus D."/>
            <person name="Sorokin A."/>
        </authorList>
    </citation>
    <scope>NUCLEOTIDE SEQUENCE</scope>
    <source>
        <strain evidence="1">AM65-52</strain>
        <plasmid evidence="1">pAM65-52-3-235K</plasmid>
    </source>
</reference>
<keyword evidence="1" id="KW-0614">Plasmid</keyword>
<protein>
    <submittedName>
        <fullName evidence="1">Uncharacterized protein</fullName>
    </submittedName>
</protein>
<accession>A0A160LJU1</accession>
<dbReference type="EMBL" id="CP013278">
    <property type="protein sequence ID" value="AND28452.1"/>
    <property type="molecule type" value="Genomic_DNA"/>
</dbReference>